<keyword evidence="3" id="KW-0812">Transmembrane</keyword>
<gene>
    <name evidence="4" type="primary">US09</name>
</gene>
<keyword evidence="3" id="KW-1133">Transmembrane helix</keyword>
<feature type="compositionally biased region" description="Low complexity" evidence="2">
    <location>
        <begin position="27"/>
        <end position="41"/>
    </location>
</feature>
<accession>E2IUI1</accession>
<dbReference type="EMBL" id="HM625781">
    <property type="protein sequence ID" value="ADO13839.1"/>
    <property type="molecule type" value="Genomic_DNA"/>
</dbReference>
<keyword evidence="5" id="KW-1185">Reference proteome</keyword>
<feature type="region of interest" description="Disordered" evidence="2">
    <location>
        <begin position="1"/>
        <end position="42"/>
    </location>
</feature>
<reference evidence="4 5" key="1">
    <citation type="journal article" date="2011" name="Virology">
        <title>Structure and sequence of the saimiriine herpesvirus 1 genome.</title>
        <authorList>
            <person name="Tyler S."/>
            <person name="Severini A."/>
            <person name="Black D."/>
            <person name="Walker M."/>
            <person name="Eberle R."/>
        </authorList>
    </citation>
    <scope>NUCLEOTIDE SEQUENCE [LARGE SCALE GENOMIC DNA]</scope>
    <source>
        <strain evidence="4">MV 5-4</strain>
    </source>
</reference>
<sequence>MAYTAISTDPSSAGGDPELDRGGLPTGGAPHPASSPPSSTAWDGCYYSESDDEAAGEFLLRVSRQHAAVRRRRRRWRCVAIALGVTAGCVFSAGLGVLVFWVMDPR</sequence>
<dbReference type="GeneID" id="9829368"/>
<evidence type="ECO:0000256" key="3">
    <source>
        <dbReference type="SAM" id="Phobius"/>
    </source>
</evidence>
<organism evidence="4 5">
    <name type="scientific">Saimiriine herpesvirus 1 (strain MV-5-4-PSL)</name>
    <name type="common">SaHV-1</name>
    <name type="synonym">Marmoset herpesvirus</name>
    <dbReference type="NCBI Taxonomy" id="10353"/>
    <lineage>
        <taxon>Viruses</taxon>
        <taxon>Duplodnaviria</taxon>
        <taxon>Heunggongvirae</taxon>
        <taxon>Peploviricota</taxon>
        <taxon>Herviviricetes</taxon>
        <taxon>Herpesvirales</taxon>
        <taxon>Orthoherpesviridae</taxon>
        <taxon>Alphaherpesvirinae</taxon>
        <taxon>Simplexvirus</taxon>
        <taxon>Simplexvirus saimiriinealpha1</taxon>
    </lineage>
</organism>
<dbReference type="KEGG" id="vg:9829368"/>
<feature type="transmembrane region" description="Helical" evidence="3">
    <location>
        <begin position="79"/>
        <end position="103"/>
    </location>
</feature>
<evidence type="ECO:0000313" key="4">
    <source>
        <dbReference type="EMBL" id="ADO13839.1"/>
    </source>
</evidence>
<dbReference type="GO" id="GO:0075733">
    <property type="term" value="P:intracellular transport of virus"/>
    <property type="evidence" value="ECO:0007669"/>
    <property type="project" value="InterPro"/>
</dbReference>
<dbReference type="InterPro" id="IPR009278">
    <property type="entry name" value="Herpes_US9"/>
</dbReference>
<evidence type="ECO:0000256" key="1">
    <source>
        <dbReference type="ARBA" id="ARBA00005410"/>
    </source>
</evidence>
<dbReference type="RefSeq" id="YP_003933851.1">
    <property type="nucleotide sequence ID" value="NC_014567.1"/>
</dbReference>
<dbReference type="Proteomes" id="UP000127069">
    <property type="component" value="Segment"/>
</dbReference>
<dbReference type="GO" id="GO:0043657">
    <property type="term" value="C:host cell"/>
    <property type="evidence" value="ECO:0007669"/>
    <property type="project" value="GOC"/>
</dbReference>
<evidence type="ECO:0000313" key="5">
    <source>
        <dbReference type="Proteomes" id="UP000127069"/>
    </source>
</evidence>
<name>E2IUI1_SHV1</name>
<comment type="similarity">
    <text evidence="1">Belongs to the alphaherpesvirinae envelope protein US9 family.</text>
</comment>
<organismHost>
    <name type="scientific">Callithrix</name>
    <dbReference type="NCBI Taxonomy" id="9481"/>
</organismHost>
<evidence type="ECO:0000256" key="2">
    <source>
        <dbReference type="SAM" id="MobiDB-lite"/>
    </source>
</evidence>
<feature type="compositionally biased region" description="Polar residues" evidence="2">
    <location>
        <begin position="1"/>
        <end position="11"/>
    </location>
</feature>
<organismHost>
    <name type="scientific">Saimiri</name>
    <name type="common">squirrel monkeys</name>
    <dbReference type="NCBI Taxonomy" id="9520"/>
</organismHost>
<protein>
    <submittedName>
        <fullName evidence="4">Membrane protein US9</fullName>
    </submittedName>
</protein>
<keyword evidence="3" id="KW-0472">Membrane</keyword>
<proteinExistence type="inferred from homology"/>
<dbReference type="Pfam" id="PF06072">
    <property type="entry name" value="Herpes_US9"/>
    <property type="match status" value="1"/>
</dbReference>